<dbReference type="PANTHER" id="PTHR12526">
    <property type="entry name" value="GLYCOSYLTRANSFERASE"/>
    <property type="match status" value="1"/>
</dbReference>
<dbReference type="EMBL" id="JACHEB010000007">
    <property type="protein sequence ID" value="MBB5329651.1"/>
    <property type="molecule type" value="Genomic_DNA"/>
</dbReference>
<evidence type="ECO:0000313" key="3">
    <source>
        <dbReference type="EMBL" id="MBB5329651.1"/>
    </source>
</evidence>
<accession>A0A9X0QFU8</accession>
<dbReference type="Gene3D" id="3.40.50.2000">
    <property type="entry name" value="Glycogen Phosphorylase B"/>
    <property type="match status" value="2"/>
</dbReference>
<protein>
    <submittedName>
        <fullName evidence="3">Glycosyltransferase involved in cell wall biosynthesis</fullName>
    </submittedName>
</protein>
<evidence type="ECO:0000313" key="4">
    <source>
        <dbReference type="Proteomes" id="UP000535182"/>
    </source>
</evidence>
<name>A0A9X0QFU8_9BACT</name>
<dbReference type="PANTHER" id="PTHR12526:SF630">
    <property type="entry name" value="GLYCOSYLTRANSFERASE"/>
    <property type="match status" value="1"/>
</dbReference>
<dbReference type="RefSeq" id="WP_183978319.1">
    <property type="nucleotide sequence ID" value="NZ_JACHEB010000007.1"/>
</dbReference>
<organism evidence="3 4">
    <name type="scientific">Tunturiibacter gelidiferens</name>
    <dbReference type="NCBI Taxonomy" id="3069689"/>
    <lineage>
        <taxon>Bacteria</taxon>
        <taxon>Pseudomonadati</taxon>
        <taxon>Acidobacteriota</taxon>
        <taxon>Terriglobia</taxon>
        <taxon>Terriglobales</taxon>
        <taxon>Acidobacteriaceae</taxon>
        <taxon>Tunturiibacter</taxon>
    </lineage>
</organism>
<dbReference type="AlphaFoldDB" id="A0A9X0QFU8"/>
<dbReference type="Pfam" id="PF13439">
    <property type="entry name" value="Glyco_transf_4"/>
    <property type="match status" value="1"/>
</dbReference>
<dbReference type="InterPro" id="IPR028098">
    <property type="entry name" value="Glyco_trans_4-like_N"/>
</dbReference>
<dbReference type="NCBIfam" id="NF038011">
    <property type="entry name" value="PelF"/>
    <property type="match status" value="1"/>
</dbReference>
<dbReference type="GO" id="GO:0016757">
    <property type="term" value="F:glycosyltransferase activity"/>
    <property type="evidence" value="ECO:0007669"/>
    <property type="project" value="UniProtKB-ARBA"/>
</dbReference>
<sequence length="388" mass="42006">MIKALHLEKSDGNDASYFEMPHVLLVLDQFPRTLGGGERIVLKLAALLPKYGYRVSILTFSADPASAGLQSPPCSVYLLPLQRTYDLTALRGSLELRKFLREQKIRIVQTFFESSDLWAGFVTKTMSSAKLIWSRRDMGILRTGKHHAAYRLMAGAPDRVFAVSEQVRRHCIDVDGIKPSRVQTIYNGLDLADWSSASSAAKHEGEALVTTVGNIRRVKGHDVFIRAAACVATQFPKATFSIAGDVLEPDYFAELRALVRSLNLSDRFRFAGGVKNLREHLATADVFVLPSRSEGFSNAIVEAMAASLPVVATNVGGNAEAVQDGVSGVIVPSEDSAALAAAIVHLLSDSAKAKQMGAEGKRLAAEKFTTEAMMAHITSVYGSLLKGV</sequence>
<gene>
    <name evidence="3" type="ORF">HDF14_003273</name>
</gene>
<dbReference type="CDD" id="cd03801">
    <property type="entry name" value="GT4_PimA-like"/>
    <property type="match status" value="1"/>
</dbReference>
<feature type="domain" description="Glycosyltransferase subfamily 4-like N-terminal" evidence="2">
    <location>
        <begin position="35"/>
        <end position="192"/>
    </location>
</feature>
<dbReference type="InterPro" id="IPR001296">
    <property type="entry name" value="Glyco_trans_1"/>
</dbReference>
<evidence type="ECO:0000259" key="2">
    <source>
        <dbReference type="Pfam" id="PF13439"/>
    </source>
</evidence>
<dbReference type="Proteomes" id="UP000535182">
    <property type="component" value="Unassembled WGS sequence"/>
</dbReference>
<keyword evidence="4" id="KW-1185">Reference proteome</keyword>
<dbReference type="SUPFAM" id="SSF53756">
    <property type="entry name" value="UDP-Glycosyltransferase/glycogen phosphorylase"/>
    <property type="match status" value="1"/>
</dbReference>
<feature type="domain" description="Glycosyl transferase family 1" evidence="1">
    <location>
        <begin position="200"/>
        <end position="362"/>
    </location>
</feature>
<dbReference type="InterPro" id="IPR047691">
    <property type="entry name" value="PelF-like"/>
</dbReference>
<comment type="caution">
    <text evidence="3">The sequence shown here is derived from an EMBL/GenBank/DDBJ whole genome shotgun (WGS) entry which is preliminary data.</text>
</comment>
<evidence type="ECO:0000259" key="1">
    <source>
        <dbReference type="Pfam" id="PF00534"/>
    </source>
</evidence>
<proteinExistence type="predicted"/>
<dbReference type="Pfam" id="PF00534">
    <property type="entry name" value="Glycos_transf_1"/>
    <property type="match status" value="1"/>
</dbReference>
<reference evidence="3 4" key="1">
    <citation type="submission" date="2020-08" db="EMBL/GenBank/DDBJ databases">
        <title>Genomic Encyclopedia of Type Strains, Phase IV (KMG-V): Genome sequencing to study the core and pangenomes of soil and plant-associated prokaryotes.</title>
        <authorList>
            <person name="Whitman W."/>
        </authorList>
    </citation>
    <scope>NUCLEOTIDE SEQUENCE [LARGE SCALE GENOMIC DNA]</scope>
    <source>
        <strain evidence="3 4">X5P2</strain>
    </source>
</reference>